<sequence length="209" mass="23655">MRSLFSSAPSAATGEWQPFALTAAQATQHAQWVAGRIHRNWLGPYFKAYHLHRGGAGRRHGLRAEPLREDGRQGAMLFYDDEDFGGPGNFRHFYEYVGEQMVALGYHRACADECTRRHESLREHTLKQLFKPPPIDCPDSGYCDQRYGLVTLDLVSLNGQPLFIRVAANPVLEHGFTPAIPFEDLLRTVFDVPLPTPEEQENRLAYTSL</sequence>
<evidence type="ECO:0000313" key="2">
    <source>
        <dbReference type="Proteomes" id="UP000245999"/>
    </source>
</evidence>
<gene>
    <name evidence="1" type="ORF">DDQ68_05705</name>
</gene>
<dbReference type="EMBL" id="CP029145">
    <property type="protein sequence ID" value="AWM32330.1"/>
    <property type="molecule type" value="Genomic_DNA"/>
</dbReference>
<organism evidence="1 2">
    <name type="scientific">Hymenobacter nivis</name>
    <dbReference type="NCBI Taxonomy" id="1850093"/>
    <lineage>
        <taxon>Bacteria</taxon>
        <taxon>Pseudomonadati</taxon>
        <taxon>Bacteroidota</taxon>
        <taxon>Cytophagia</taxon>
        <taxon>Cytophagales</taxon>
        <taxon>Hymenobacteraceae</taxon>
        <taxon>Hymenobacter</taxon>
    </lineage>
</organism>
<keyword evidence="2" id="KW-1185">Reference proteome</keyword>
<proteinExistence type="predicted"/>
<accession>A0A2Z3GUG7</accession>
<dbReference type="AlphaFoldDB" id="A0A2Z3GUG7"/>
<dbReference type="OrthoDB" id="1491962at2"/>
<dbReference type="Proteomes" id="UP000245999">
    <property type="component" value="Chromosome"/>
</dbReference>
<evidence type="ECO:0000313" key="1">
    <source>
        <dbReference type="EMBL" id="AWM32330.1"/>
    </source>
</evidence>
<reference evidence="2" key="1">
    <citation type="submission" date="2018-04" db="EMBL/GenBank/DDBJ databases">
        <title>Complete genome of Antarctic heterotrophic bacterium Hymenobacter nivis.</title>
        <authorList>
            <person name="Terashima M."/>
        </authorList>
    </citation>
    <scope>NUCLEOTIDE SEQUENCE [LARGE SCALE GENOMIC DNA]</scope>
    <source>
        <strain evidence="2">NBRC 111535</strain>
    </source>
</reference>
<protein>
    <submittedName>
        <fullName evidence="1">Uncharacterized protein</fullName>
    </submittedName>
</protein>
<dbReference type="KEGG" id="hnv:DDQ68_05705"/>
<name>A0A2Z3GUG7_9BACT</name>